<proteinExistence type="inferred from homology"/>
<dbReference type="GeneID" id="17086"/>
<feature type="transmembrane region" description="Helical" evidence="15">
    <location>
        <begin position="256"/>
        <end position="274"/>
    </location>
</feature>
<dbReference type="Antibodypedia" id="19469">
    <property type="antibodies" value="789 antibodies from 36 providers"/>
</dbReference>
<dbReference type="AlphaFoldDB" id="A0A0R4IZY7"/>
<dbReference type="Proteomes" id="UP000000589">
    <property type="component" value="Chromosome 7"/>
</dbReference>
<dbReference type="DNASU" id="17086"/>
<comment type="subcellular location">
    <subcellularLocation>
        <location evidence="1">Cell membrane</location>
        <topology evidence="1">Single-pass type I membrane protein</topology>
    </subcellularLocation>
</comment>
<dbReference type="VEuPathDB" id="HostDB:ENSMUSG00000062524"/>
<evidence type="ECO:0000313" key="20">
    <source>
        <dbReference type="Proteomes" id="UP000000589"/>
    </source>
</evidence>
<keyword evidence="3" id="KW-1003">Cell membrane</keyword>
<evidence type="ECO:0000256" key="12">
    <source>
        <dbReference type="ARBA" id="ARBA00023319"/>
    </source>
</evidence>
<dbReference type="FunFam" id="2.60.40.10:FF:000049">
    <property type="entry name" value="Leukocyte immunoglobulin-like receptor subfamily B member 1"/>
    <property type="match status" value="2"/>
</dbReference>
<gene>
    <name evidence="18 19" type="primary">Ncr1</name>
</gene>
<dbReference type="AGR" id="MGI:1336212"/>
<evidence type="ECO:0000256" key="14">
    <source>
        <dbReference type="ARBA" id="ARBA00041225"/>
    </source>
</evidence>
<organism evidence="18 20">
    <name type="scientific">Mus musculus</name>
    <name type="common">Mouse</name>
    <dbReference type="NCBI Taxonomy" id="10090"/>
    <lineage>
        <taxon>Eukaryota</taxon>
        <taxon>Metazoa</taxon>
        <taxon>Chordata</taxon>
        <taxon>Craniata</taxon>
        <taxon>Vertebrata</taxon>
        <taxon>Euteleostomi</taxon>
        <taxon>Mammalia</taxon>
        <taxon>Eutheria</taxon>
        <taxon>Euarchontoglires</taxon>
        <taxon>Glires</taxon>
        <taxon>Rodentia</taxon>
        <taxon>Myomorpha</taxon>
        <taxon>Muroidea</taxon>
        <taxon>Muridae</taxon>
        <taxon>Murinae</taxon>
        <taxon>Mus</taxon>
        <taxon>Mus</taxon>
    </lineage>
</organism>
<dbReference type="GO" id="GO:0005886">
    <property type="term" value="C:plasma membrane"/>
    <property type="evidence" value="ECO:0007669"/>
    <property type="project" value="UniProtKB-SubCell"/>
</dbReference>
<reference evidence="18" key="3">
    <citation type="submission" date="2025-08" db="UniProtKB">
        <authorList>
            <consortium name="Ensembl"/>
        </authorList>
    </citation>
    <scope>IDENTIFICATION</scope>
    <source>
        <strain evidence="18">C57BL/6J</strain>
    </source>
</reference>
<dbReference type="PANTHER" id="PTHR11738">
    <property type="entry name" value="MHC CLASS I NK CELL RECEPTOR"/>
    <property type="match status" value="1"/>
</dbReference>
<dbReference type="InterPro" id="IPR013783">
    <property type="entry name" value="Ig-like_fold"/>
</dbReference>
<dbReference type="CTD" id="9437"/>
<dbReference type="SMART" id="SM00409">
    <property type="entry name" value="IG"/>
    <property type="match status" value="2"/>
</dbReference>
<dbReference type="SUPFAM" id="SSF48726">
    <property type="entry name" value="Immunoglobulin"/>
    <property type="match status" value="2"/>
</dbReference>
<dbReference type="Pfam" id="PF13895">
    <property type="entry name" value="Ig_2"/>
    <property type="match status" value="1"/>
</dbReference>
<evidence type="ECO:0000256" key="16">
    <source>
        <dbReference type="SAM" id="SignalP"/>
    </source>
</evidence>
<dbReference type="KEGG" id="mmu:17086"/>
<dbReference type="Gene3D" id="2.60.40.10">
    <property type="entry name" value="Immunoglobulins"/>
    <property type="match status" value="2"/>
</dbReference>
<evidence type="ECO:0000256" key="2">
    <source>
        <dbReference type="ARBA" id="ARBA00006531"/>
    </source>
</evidence>
<accession>A0A0R4IZY7</accession>
<evidence type="ECO:0000256" key="6">
    <source>
        <dbReference type="ARBA" id="ARBA00022737"/>
    </source>
</evidence>
<keyword evidence="11" id="KW-0325">Glycoprotein</keyword>
<dbReference type="InterPro" id="IPR036179">
    <property type="entry name" value="Ig-like_dom_sf"/>
</dbReference>
<dbReference type="ProteomicsDB" id="312660"/>
<dbReference type="BioGRID-ORCS" id="17086">
    <property type="hits" value="1 hit in 77 CRISPR screens"/>
</dbReference>
<sequence>MLPTLTALLCLGLCLSQRINTEKETLPKPIIWAKPSIMVTNGNSVNIWCQGAQSASEYQLYFEGSFFALERPKPSRSMNKVRFFISQMTSHTAGIYTCFYQSGELWSKSSNPLKLVVTGLYDTPNLWVYPQPEVTLGENVTFFCQLKTATSKFFLLKERGSNHIQNKYGNIQAEFPMGPVTRAHRGTYRCFGSYNDYAWSFPSEPVTLLITGGVENSSLAPTDPTSSLDYWEFDLSTNESGLQKDSAFWDHTTQNLIRIGLACIILITLVWLLTEDWLSKRKDHEEANRLTNWECRRRWRMQHYFEEEQRNAISMMELKATPGAL</sequence>
<keyword evidence="4 15" id="KW-0812">Transmembrane</keyword>
<dbReference type="PhylomeDB" id="A0A0R4IZY7"/>
<keyword evidence="7 15" id="KW-1133">Transmembrane helix</keyword>
<evidence type="ECO:0000256" key="8">
    <source>
        <dbReference type="ARBA" id="ARBA00023136"/>
    </source>
</evidence>
<evidence type="ECO:0000256" key="10">
    <source>
        <dbReference type="ARBA" id="ARBA00023170"/>
    </source>
</evidence>
<dbReference type="OMA" id="ERRNTVM"/>
<dbReference type="Bgee" id="ENSMUSG00000062524">
    <property type="expression patterns" value="Expressed in blood and 18 other cell types or tissues"/>
</dbReference>
<evidence type="ECO:0000313" key="19">
    <source>
        <dbReference type="MGI" id="MGI:1336212"/>
    </source>
</evidence>
<dbReference type="InterPro" id="IPR050412">
    <property type="entry name" value="Ig-like_Receptors_ImmuneReg"/>
</dbReference>
<protein>
    <recommendedName>
        <fullName evidence="13">Natural cytotoxicity triggering receptor 1</fullName>
    </recommendedName>
    <alternativeName>
        <fullName evidence="14">Natural killer cell p46-related protein</fullName>
    </alternativeName>
</protein>
<reference evidence="18 20" key="1">
    <citation type="journal article" date="2009" name="PLoS Biol.">
        <title>Lineage-specific biology revealed by a finished genome assembly of the mouse.</title>
        <authorList>
            <consortium name="Mouse Genome Sequencing Consortium"/>
            <person name="Church D.M."/>
            <person name="Goodstadt L."/>
            <person name="Hillier L.W."/>
            <person name="Zody M.C."/>
            <person name="Goldstein S."/>
            <person name="She X."/>
            <person name="Bult C.J."/>
            <person name="Agarwala R."/>
            <person name="Cherry J.L."/>
            <person name="DiCuccio M."/>
            <person name="Hlavina W."/>
            <person name="Kapustin Y."/>
            <person name="Meric P."/>
            <person name="Maglott D."/>
            <person name="Birtle Z."/>
            <person name="Marques A.C."/>
            <person name="Graves T."/>
            <person name="Zhou S."/>
            <person name="Teague B."/>
            <person name="Potamousis K."/>
            <person name="Churas C."/>
            <person name="Place M."/>
            <person name="Herschleb J."/>
            <person name="Runnheim R."/>
            <person name="Forrest D."/>
            <person name="Amos-Landgraf J."/>
            <person name="Schwartz D.C."/>
            <person name="Cheng Z."/>
            <person name="Lindblad-Toh K."/>
            <person name="Eichler E.E."/>
            <person name="Ponting C.P."/>
        </authorList>
    </citation>
    <scope>NUCLEOTIDE SEQUENCE [LARGE SCALE GENOMIC DNA]</scope>
    <source>
        <strain evidence="18 20">C57BL/6J</strain>
    </source>
</reference>
<evidence type="ECO:0000259" key="17">
    <source>
        <dbReference type="SMART" id="SM00409"/>
    </source>
</evidence>
<feature type="domain" description="Immunoglobulin" evidence="17">
    <location>
        <begin position="129"/>
        <end position="211"/>
    </location>
</feature>
<dbReference type="SMR" id="A0A0R4IZY7"/>
<dbReference type="InterPro" id="IPR013151">
    <property type="entry name" value="Immunoglobulin_dom"/>
</dbReference>
<evidence type="ECO:0000256" key="5">
    <source>
        <dbReference type="ARBA" id="ARBA00022729"/>
    </source>
</evidence>
<keyword evidence="9" id="KW-1015">Disulfide bond</keyword>
<evidence type="ECO:0000256" key="9">
    <source>
        <dbReference type="ARBA" id="ARBA00023157"/>
    </source>
</evidence>
<reference evidence="18" key="4">
    <citation type="submission" date="2025-09" db="UniProtKB">
        <authorList>
            <consortium name="Ensembl"/>
        </authorList>
    </citation>
    <scope>IDENTIFICATION</scope>
    <source>
        <strain evidence="18">C57BL/6J</strain>
    </source>
</reference>
<keyword evidence="8 15" id="KW-0472">Membrane</keyword>
<comment type="similarity">
    <text evidence="2">Belongs to the natural cytotoxicity receptor (NCR) family.</text>
</comment>
<feature type="signal peptide" evidence="16">
    <location>
        <begin position="1"/>
        <end position="16"/>
    </location>
</feature>
<evidence type="ECO:0000256" key="7">
    <source>
        <dbReference type="ARBA" id="ARBA00022989"/>
    </source>
</evidence>
<dbReference type="PANTHER" id="PTHR11738:SF14">
    <property type="entry name" value="NATURAL CYTOTOXICITY TRIGGERING RECEPTOR 1"/>
    <property type="match status" value="1"/>
</dbReference>
<evidence type="ECO:0000256" key="4">
    <source>
        <dbReference type="ARBA" id="ARBA00022692"/>
    </source>
</evidence>
<dbReference type="MGI" id="MGI:1336212">
    <property type="gene designation" value="Ncr1"/>
</dbReference>
<evidence type="ECO:0000256" key="15">
    <source>
        <dbReference type="SAM" id="Phobius"/>
    </source>
</evidence>
<feature type="domain" description="Immunoglobulin" evidence="17">
    <location>
        <begin position="34"/>
        <end position="118"/>
    </location>
</feature>
<keyword evidence="5 16" id="KW-0732">Signal</keyword>
<keyword evidence="10" id="KW-0675">Receptor</keyword>
<name>A0A0R4IZY7_MOUSE</name>
<keyword evidence="20" id="KW-1185">Reference proteome</keyword>
<evidence type="ECO:0000256" key="1">
    <source>
        <dbReference type="ARBA" id="ARBA00004251"/>
    </source>
</evidence>
<keyword evidence="12" id="KW-0393">Immunoglobulin domain</keyword>
<evidence type="ECO:0000256" key="13">
    <source>
        <dbReference type="ARBA" id="ARBA00040484"/>
    </source>
</evidence>
<dbReference type="InterPro" id="IPR003599">
    <property type="entry name" value="Ig_sub"/>
</dbReference>
<evidence type="ECO:0000313" key="18">
    <source>
        <dbReference type="Ensembl" id="ENSMUSP00000006792.5"/>
    </source>
</evidence>
<dbReference type="RefSeq" id="NP_034876.2">
    <property type="nucleotide sequence ID" value="NM_010746.3"/>
</dbReference>
<dbReference type="OrthoDB" id="9837647at2759"/>
<dbReference type="Pfam" id="PF00047">
    <property type="entry name" value="ig"/>
    <property type="match status" value="1"/>
</dbReference>
<feature type="chain" id="PRO_5006451915" description="Natural cytotoxicity triggering receptor 1" evidence="16">
    <location>
        <begin position="17"/>
        <end position="325"/>
    </location>
</feature>
<dbReference type="Ensembl" id="ENSMUST00000006792.6">
    <property type="protein sequence ID" value="ENSMUSP00000006792.5"/>
    <property type="gene ID" value="ENSMUSG00000062524.5"/>
</dbReference>
<reference evidence="18 20" key="2">
    <citation type="journal article" date="2011" name="PLoS Biol.">
        <title>Modernizing reference genome assemblies.</title>
        <authorList>
            <person name="Church D.M."/>
            <person name="Schneider V.A."/>
            <person name="Graves T."/>
            <person name="Auger K."/>
            <person name="Cunningham F."/>
            <person name="Bouk N."/>
            <person name="Chen H.C."/>
            <person name="Agarwala R."/>
            <person name="McLaren W.M."/>
            <person name="Ritchie G.R."/>
            <person name="Albracht D."/>
            <person name="Kremitzki M."/>
            <person name="Rock S."/>
            <person name="Kotkiewicz H."/>
            <person name="Kremitzki C."/>
            <person name="Wollam A."/>
            <person name="Trani L."/>
            <person name="Fulton L."/>
            <person name="Fulton R."/>
            <person name="Matthews L."/>
            <person name="Whitehead S."/>
            <person name="Chow W."/>
            <person name="Torrance J."/>
            <person name="Dunn M."/>
            <person name="Harden G."/>
            <person name="Threadgold G."/>
            <person name="Wood J."/>
            <person name="Collins J."/>
            <person name="Heath P."/>
            <person name="Griffiths G."/>
            <person name="Pelan S."/>
            <person name="Grafham D."/>
            <person name="Eichler E.E."/>
            <person name="Weinstock G."/>
            <person name="Mardis E.R."/>
            <person name="Wilson R.K."/>
            <person name="Howe K."/>
            <person name="Flicek P."/>
            <person name="Hubbard T."/>
        </authorList>
    </citation>
    <scope>NUCLEOTIDE SEQUENCE [LARGE SCALE GENOMIC DNA]</scope>
    <source>
        <strain evidence="18 20">C57BL/6J</strain>
    </source>
</reference>
<dbReference type="GeneTree" id="ENSGT01100000263478"/>
<evidence type="ECO:0000256" key="3">
    <source>
        <dbReference type="ARBA" id="ARBA00022475"/>
    </source>
</evidence>
<dbReference type="ExpressionAtlas" id="A0A0R4IZY7">
    <property type="expression patterns" value="baseline and differential"/>
</dbReference>
<keyword evidence="6" id="KW-0677">Repeat</keyword>
<evidence type="ECO:0000256" key="11">
    <source>
        <dbReference type="ARBA" id="ARBA00023180"/>
    </source>
</evidence>